<proteinExistence type="predicted"/>
<feature type="chain" id="PRO_5020394709" description="NmrA-like domain-containing protein" evidence="3">
    <location>
        <begin position="24"/>
        <end position="246"/>
    </location>
</feature>
<dbReference type="InterPro" id="IPR036291">
    <property type="entry name" value="NAD(P)-bd_dom_sf"/>
</dbReference>
<dbReference type="PANTHER" id="PTHR47706:SF10">
    <property type="entry name" value="NMRA-LIKE DOMAIN-CONTAINING PROTEIN"/>
    <property type="match status" value="1"/>
</dbReference>
<dbReference type="GO" id="GO:0016491">
    <property type="term" value="F:oxidoreductase activity"/>
    <property type="evidence" value="ECO:0007669"/>
    <property type="project" value="UniProtKB-KW"/>
</dbReference>
<evidence type="ECO:0000256" key="1">
    <source>
        <dbReference type="ARBA" id="ARBA00022857"/>
    </source>
</evidence>
<dbReference type="InterPro" id="IPR051609">
    <property type="entry name" value="NmrA/Isoflavone_reductase-like"/>
</dbReference>
<dbReference type="Pfam" id="PF05368">
    <property type="entry name" value="NmrA"/>
    <property type="match status" value="1"/>
</dbReference>
<comment type="caution">
    <text evidence="5">The sequence shown here is derived from an EMBL/GenBank/DDBJ whole genome shotgun (WGS) entry which is preliminary data.</text>
</comment>
<feature type="signal peptide" evidence="3">
    <location>
        <begin position="1"/>
        <end position="23"/>
    </location>
</feature>
<dbReference type="EMBL" id="PEJP01000009">
    <property type="protein sequence ID" value="RYO70708.1"/>
    <property type="molecule type" value="Genomic_DNA"/>
</dbReference>
<dbReference type="OrthoDB" id="9984533at2759"/>
<dbReference type="Proteomes" id="UP000293823">
    <property type="component" value="Unassembled WGS sequence"/>
</dbReference>
<protein>
    <recommendedName>
        <fullName evidence="4">NmrA-like domain-containing protein</fullName>
    </recommendedName>
</protein>
<dbReference type="Gene3D" id="3.40.50.720">
    <property type="entry name" value="NAD(P)-binding Rossmann-like Domain"/>
    <property type="match status" value="1"/>
</dbReference>
<dbReference type="InterPro" id="IPR008030">
    <property type="entry name" value="NmrA-like"/>
</dbReference>
<accession>A0A4V1X7P5</accession>
<dbReference type="SUPFAM" id="SSF51735">
    <property type="entry name" value="NAD(P)-binding Rossmann-fold domains"/>
    <property type="match status" value="1"/>
</dbReference>
<reference evidence="6" key="1">
    <citation type="journal article" date="2019" name="bioRxiv">
        <title>Genomics, evolutionary history and diagnostics of the Alternaria alternata species group including apple and Asian pear pathotypes.</title>
        <authorList>
            <person name="Armitage A.D."/>
            <person name="Cockerton H.M."/>
            <person name="Sreenivasaprasad S."/>
            <person name="Woodhall J.W."/>
            <person name="Lane C.R."/>
            <person name="Harrison R.J."/>
            <person name="Clarkson J.P."/>
        </authorList>
    </citation>
    <scope>NUCLEOTIDE SEQUENCE [LARGE SCALE GENOMIC DNA]</scope>
    <source>
        <strain evidence="6">RGR 97.0016</strain>
    </source>
</reference>
<evidence type="ECO:0000256" key="2">
    <source>
        <dbReference type="ARBA" id="ARBA00023002"/>
    </source>
</evidence>
<evidence type="ECO:0000256" key="3">
    <source>
        <dbReference type="SAM" id="SignalP"/>
    </source>
</evidence>
<keyword evidence="6" id="KW-1185">Reference proteome</keyword>
<gene>
    <name evidence="5" type="ORF">AA0113_g2881</name>
</gene>
<feature type="domain" description="NmrA-like" evidence="4">
    <location>
        <begin position="33"/>
        <end position="140"/>
    </location>
</feature>
<dbReference type="PANTHER" id="PTHR47706">
    <property type="entry name" value="NMRA-LIKE FAMILY PROTEIN"/>
    <property type="match status" value="1"/>
</dbReference>
<keyword evidence="2" id="KW-0560">Oxidoreductase</keyword>
<keyword evidence="1" id="KW-0521">NADP</keyword>
<evidence type="ECO:0000313" key="5">
    <source>
        <dbReference type="EMBL" id="RYO70708.1"/>
    </source>
</evidence>
<organism evidence="5 6">
    <name type="scientific">Alternaria arborescens</name>
    <dbReference type="NCBI Taxonomy" id="156630"/>
    <lineage>
        <taxon>Eukaryota</taxon>
        <taxon>Fungi</taxon>
        <taxon>Dikarya</taxon>
        <taxon>Ascomycota</taxon>
        <taxon>Pezizomycotina</taxon>
        <taxon>Dothideomycetes</taxon>
        <taxon>Pleosporomycetidae</taxon>
        <taxon>Pleosporales</taxon>
        <taxon>Pleosporineae</taxon>
        <taxon>Pleosporaceae</taxon>
        <taxon>Alternaria</taxon>
        <taxon>Alternaria sect. Alternaria</taxon>
    </lineage>
</organism>
<name>A0A4V1X7P5_9PLEO</name>
<evidence type="ECO:0000259" key="4">
    <source>
        <dbReference type="Pfam" id="PF05368"/>
    </source>
</evidence>
<evidence type="ECO:0000313" key="6">
    <source>
        <dbReference type="Proteomes" id="UP000293823"/>
    </source>
</evidence>
<sequence>MIIQAVANLVLAILYSLLHHSCFNTTVLSREGSSSTFALRVKVLRSNYNSIDSLKTALRGQDVVVSLVAGSALGDQKTFIHAAIAAGVKRFLPLEFGSNTTDAHTRAIVPMYESKVETVNYLERKESEISWASIVTGPFFDWTLKVGFWRFDAVNKVATLYENGTAKFSGVEDLILGAMLGPKQLGDLSLVGLWNEELNLVETDIETSVSAAFAGILVYEASISEQKLKKVCTIQENRSIDRRCLE</sequence>
<dbReference type="AlphaFoldDB" id="A0A4V1X7P5"/>
<keyword evidence="3" id="KW-0732">Signal</keyword>